<dbReference type="PANTHER" id="PTHR33055:SF13">
    <property type="entry name" value="TRANSPOSASE"/>
    <property type="match status" value="1"/>
</dbReference>
<gene>
    <name evidence="3" type="ORF">EMLJLAPB_01213</name>
    <name evidence="2" type="ORF">FFODKBPE_00061</name>
</gene>
<name>A0A811T656_9EURY</name>
<dbReference type="InterPro" id="IPR047650">
    <property type="entry name" value="Transpos_IS110"/>
</dbReference>
<dbReference type="PANTHER" id="PTHR33055">
    <property type="entry name" value="TRANSPOSASE FOR INSERTION SEQUENCE ELEMENT IS1111A"/>
    <property type="match status" value="1"/>
</dbReference>
<reference evidence="2" key="1">
    <citation type="submission" date="2020-10" db="EMBL/GenBank/DDBJ databases">
        <authorList>
            <person name="Hahn C.J."/>
            <person name="Laso-Perez R."/>
            <person name="Vulcano F."/>
            <person name="Vaziourakis K.-M."/>
            <person name="Stokke R."/>
            <person name="Steen I.H."/>
            <person name="Teske A."/>
            <person name="Boetius A."/>
            <person name="Liebeke M."/>
            <person name="Amann R."/>
            <person name="Knittel K."/>
        </authorList>
    </citation>
    <scope>NUCLEOTIDE SEQUENCE</scope>
    <source>
        <strain evidence="3">Gfbio:e3339647-f889-4370-9287-4fb5cb688e4c:AG392D22_GoMArc1</strain>
        <strain evidence="2">Gfbio:e3339647-f889-4370-9287-4fb5cb688e4c:AG394J04_GoMArc1</strain>
    </source>
</reference>
<dbReference type="GO" id="GO:0003677">
    <property type="term" value="F:DNA binding"/>
    <property type="evidence" value="ECO:0007669"/>
    <property type="project" value="InterPro"/>
</dbReference>
<dbReference type="Proteomes" id="UP000603056">
    <property type="component" value="Unassembled WGS sequence"/>
</dbReference>
<protein>
    <submittedName>
        <fullName evidence="2">Transposase IS116/IS110/IS902 family protein</fullName>
    </submittedName>
</protein>
<evidence type="ECO:0000313" key="2">
    <source>
        <dbReference type="EMBL" id="CAD6490979.1"/>
    </source>
</evidence>
<dbReference type="EMBL" id="CAJHIS010000064">
    <property type="protein sequence ID" value="CAD6495121.1"/>
    <property type="molecule type" value="Genomic_DNA"/>
</dbReference>
<proteinExistence type="predicted"/>
<dbReference type="Proteomes" id="UP000634805">
    <property type="component" value="Unassembled WGS sequence"/>
</dbReference>
<feature type="domain" description="Transposase IS116/IS110/IS902 C-terminal" evidence="1">
    <location>
        <begin position="15"/>
        <end position="79"/>
    </location>
</feature>
<dbReference type="GO" id="GO:0006313">
    <property type="term" value="P:DNA transposition"/>
    <property type="evidence" value="ECO:0007669"/>
    <property type="project" value="InterPro"/>
</dbReference>
<organism evidence="2 4">
    <name type="scientific">Candidatus Argoarchaeum ethanivorans</name>
    <dbReference type="NCBI Taxonomy" id="2608793"/>
    <lineage>
        <taxon>Archaea</taxon>
        <taxon>Methanobacteriati</taxon>
        <taxon>Methanobacteriota</taxon>
        <taxon>Stenosarchaea group</taxon>
        <taxon>Methanomicrobia</taxon>
        <taxon>Methanosarcinales</taxon>
        <taxon>Methanosarcinales incertae sedis</taxon>
        <taxon>GOM Arc I cluster</taxon>
        <taxon>Candidatus Argoarchaeum</taxon>
    </lineage>
</organism>
<evidence type="ECO:0000259" key="1">
    <source>
        <dbReference type="Pfam" id="PF02371"/>
    </source>
</evidence>
<dbReference type="Pfam" id="PF02371">
    <property type="entry name" value="Transposase_20"/>
    <property type="match status" value="1"/>
</dbReference>
<dbReference type="InterPro" id="IPR003346">
    <property type="entry name" value="Transposase_20"/>
</dbReference>
<accession>A0A811T656</accession>
<sequence length="161" mass="18119">MPATPKPAKQFQQKLETTRDFANGEKLAAWYGLTPGVSQSANKLVTGRITKQASKHVRRMLVQVAHAISGTKNSKLKRFFLRIHARKGTKKAAIALARKVLCILHHLLMNREMYEENGNTKSKPVKFDRTSSPVQMTEQDMIDTLSNAGYVIKKRDVRGCI</sequence>
<dbReference type="EMBL" id="CAJHIP010000001">
    <property type="protein sequence ID" value="CAD6490979.1"/>
    <property type="molecule type" value="Genomic_DNA"/>
</dbReference>
<evidence type="ECO:0000313" key="4">
    <source>
        <dbReference type="Proteomes" id="UP000603056"/>
    </source>
</evidence>
<evidence type="ECO:0000313" key="3">
    <source>
        <dbReference type="EMBL" id="CAD6495121.1"/>
    </source>
</evidence>
<dbReference type="GO" id="GO:0004803">
    <property type="term" value="F:transposase activity"/>
    <property type="evidence" value="ECO:0007669"/>
    <property type="project" value="InterPro"/>
</dbReference>
<comment type="caution">
    <text evidence="2">The sequence shown here is derived from an EMBL/GenBank/DDBJ whole genome shotgun (WGS) entry which is preliminary data.</text>
</comment>
<dbReference type="AlphaFoldDB" id="A0A811T656"/>